<sequence>MDVHELLELAMDDDSDEAWAAIFIAITFNDIINDDDDRVTPVIFERIVIHPGGAAEATQIAEALLAGSDIEFEDTFHLSKRTFKLLACWLRRHGVDDTRYQSVEHKLLIVLYILVFGEPQRNAAHRFKVSQSTVSRSFHTIIDALVSLHKEVVTLPT</sequence>
<dbReference type="EMBL" id="JFFI01001859">
    <property type="protein sequence ID" value="KXH52524.1"/>
    <property type="molecule type" value="Genomic_DNA"/>
</dbReference>
<name>A0A135TWH3_9PEZI</name>
<evidence type="ECO:0000259" key="1">
    <source>
        <dbReference type="Pfam" id="PF26138"/>
    </source>
</evidence>
<feature type="domain" description="DUF8040" evidence="1">
    <location>
        <begin position="60"/>
        <end position="146"/>
    </location>
</feature>
<gene>
    <name evidence="2" type="ORF">CSAL01_12378</name>
</gene>
<proteinExistence type="predicted"/>
<accession>A0A135TWH3</accession>
<dbReference type="STRING" id="1209931.A0A135TWH3"/>
<organism evidence="2 3">
    <name type="scientific">Colletotrichum salicis</name>
    <dbReference type="NCBI Taxonomy" id="1209931"/>
    <lineage>
        <taxon>Eukaryota</taxon>
        <taxon>Fungi</taxon>
        <taxon>Dikarya</taxon>
        <taxon>Ascomycota</taxon>
        <taxon>Pezizomycotina</taxon>
        <taxon>Sordariomycetes</taxon>
        <taxon>Hypocreomycetidae</taxon>
        <taxon>Glomerellales</taxon>
        <taxon>Glomerellaceae</taxon>
        <taxon>Colletotrichum</taxon>
        <taxon>Colletotrichum acutatum species complex</taxon>
    </lineage>
</organism>
<dbReference type="OrthoDB" id="4954565at2759"/>
<keyword evidence="3" id="KW-1185">Reference proteome</keyword>
<protein>
    <recommendedName>
        <fullName evidence="1">DUF8040 domain-containing protein</fullName>
    </recommendedName>
</protein>
<dbReference type="AlphaFoldDB" id="A0A135TWH3"/>
<reference evidence="2 3" key="1">
    <citation type="submission" date="2014-02" db="EMBL/GenBank/DDBJ databases">
        <title>The genome sequence of Colletotrichum salicis CBS 607.94.</title>
        <authorList>
            <person name="Baroncelli R."/>
            <person name="Thon M.R."/>
        </authorList>
    </citation>
    <scope>NUCLEOTIDE SEQUENCE [LARGE SCALE GENOMIC DNA]</scope>
    <source>
        <strain evidence="2 3">CBS 607.94</strain>
    </source>
</reference>
<dbReference type="Proteomes" id="UP000070121">
    <property type="component" value="Unassembled WGS sequence"/>
</dbReference>
<dbReference type="InterPro" id="IPR058353">
    <property type="entry name" value="DUF8040"/>
</dbReference>
<evidence type="ECO:0000313" key="2">
    <source>
        <dbReference type="EMBL" id="KXH52524.1"/>
    </source>
</evidence>
<dbReference type="Pfam" id="PF26138">
    <property type="entry name" value="DUF8040"/>
    <property type="match status" value="1"/>
</dbReference>
<evidence type="ECO:0000313" key="3">
    <source>
        <dbReference type="Proteomes" id="UP000070121"/>
    </source>
</evidence>
<comment type="caution">
    <text evidence="2">The sequence shown here is derived from an EMBL/GenBank/DDBJ whole genome shotgun (WGS) entry which is preliminary data.</text>
</comment>